<feature type="signal peptide" evidence="1">
    <location>
        <begin position="1"/>
        <end position="22"/>
    </location>
</feature>
<dbReference type="EMBL" id="JBIGHZ010000004">
    <property type="protein sequence ID" value="MFG6448888.1"/>
    <property type="molecule type" value="Genomic_DNA"/>
</dbReference>
<dbReference type="RefSeq" id="WP_394461554.1">
    <property type="nucleotide sequence ID" value="NZ_JBIGHZ010000004.1"/>
</dbReference>
<name>A0ABW7FX20_9BURK</name>
<feature type="chain" id="PRO_5046520248" evidence="1">
    <location>
        <begin position="23"/>
        <end position="241"/>
    </location>
</feature>
<dbReference type="InterPro" id="IPR021409">
    <property type="entry name" value="DUF3047"/>
</dbReference>
<dbReference type="PROSITE" id="PS51257">
    <property type="entry name" value="PROKAR_LIPOPROTEIN"/>
    <property type="match status" value="1"/>
</dbReference>
<proteinExistence type="predicted"/>
<dbReference type="Pfam" id="PF11249">
    <property type="entry name" value="DUF3047"/>
    <property type="match status" value="1"/>
</dbReference>
<gene>
    <name evidence="2" type="ORF">ACG0Z6_11650</name>
</gene>
<reference evidence="2 3" key="1">
    <citation type="submission" date="2024-08" db="EMBL/GenBank/DDBJ databases">
        <authorList>
            <person name="Lu H."/>
        </authorList>
    </citation>
    <scope>NUCLEOTIDE SEQUENCE [LARGE SCALE GENOMIC DNA]</scope>
    <source>
        <strain evidence="2 3">BYS180W</strain>
    </source>
</reference>
<organism evidence="2 3">
    <name type="scientific">Roseateles rivi</name>
    <dbReference type="NCBI Taxonomy" id="3299028"/>
    <lineage>
        <taxon>Bacteria</taxon>
        <taxon>Pseudomonadati</taxon>
        <taxon>Pseudomonadota</taxon>
        <taxon>Betaproteobacteria</taxon>
        <taxon>Burkholderiales</taxon>
        <taxon>Sphaerotilaceae</taxon>
        <taxon>Roseateles</taxon>
    </lineage>
</organism>
<protein>
    <submittedName>
        <fullName evidence="2">DUF3047 domain-containing protein</fullName>
    </submittedName>
</protein>
<comment type="caution">
    <text evidence="2">The sequence shown here is derived from an EMBL/GenBank/DDBJ whole genome shotgun (WGS) entry which is preliminary data.</text>
</comment>
<keyword evidence="3" id="KW-1185">Reference proteome</keyword>
<evidence type="ECO:0000313" key="2">
    <source>
        <dbReference type="EMBL" id="MFG6448888.1"/>
    </source>
</evidence>
<accession>A0ABW7FX20</accession>
<sequence>MKPCSCVLTLAAALWLCGCAHLPGTGPDTGLGPRTAAVGFPPGWHHLPIRPGKALTQYRWVEGEVIHADATHSASMLLHEARGVDLARTPLLAWQWKLAELPEGAQHHVAAREDAAARIVLLFDGDKTQLPLEDRMALAMAEAISGRPMPYATLMYVSSSSAEPEALIPNPHSGRVQKIVVSRDSQALGQWLSLQRDVRADYERAFGHAPGRLIAYGVMSDADNTYSEAEAWFRALRFVKP</sequence>
<dbReference type="Proteomes" id="UP001606099">
    <property type="component" value="Unassembled WGS sequence"/>
</dbReference>
<evidence type="ECO:0000256" key="1">
    <source>
        <dbReference type="SAM" id="SignalP"/>
    </source>
</evidence>
<keyword evidence="1" id="KW-0732">Signal</keyword>
<evidence type="ECO:0000313" key="3">
    <source>
        <dbReference type="Proteomes" id="UP001606099"/>
    </source>
</evidence>